<keyword evidence="2" id="KW-1185">Reference proteome</keyword>
<sequence>MAGAEQLVTWQGAAEADLLPLFQALQLALSRGGAAPERLTRAVAQAAARHALPPALDAAAETLASLVSVTALPQRARAVAVRLSAERGQVVAARAAEVLLGRSEAFVSPYARLAAQVLVWDSHREGAREGAGEGGATHKTFVRLRRAAEPRAHSRLEGTTLPIGQPFVIAGIACDGPGDPRLPWSERAWCGHILRYSKGG</sequence>
<dbReference type="RefSeq" id="WP_380045018.1">
    <property type="nucleotide sequence ID" value="NZ_JBHSOH010000001.1"/>
</dbReference>
<dbReference type="Proteomes" id="UP001595979">
    <property type="component" value="Unassembled WGS sequence"/>
</dbReference>
<comment type="caution">
    <text evidence="1">The sequence shown here is derived from an EMBL/GenBank/DDBJ whole genome shotgun (WGS) entry which is preliminary data.</text>
</comment>
<accession>A0ABW1DDW2</accession>
<protein>
    <submittedName>
        <fullName evidence="1">Uncharacterized protein</fullName>
    </submittedName>
</protein>
<reference evidence="2" key="1">
    <citation type="journal article" date="2019" name="Int. J. Syst. Evol. Microbiol.">
        <title>The Global Catalogue of Microorganisms (GCM) 10K type strain sequencing project: providing services to taxonomists for standard genome sequencing and annotation.</title>
        <authorList>
            <consortium name="The Broad Institute Genomics Platform"/>
            <consortium name="The Broad Institute Genome Sequencing Center for Infectious Disease"/>
            <person name="Wu L."/>
            <person name="Ma J."/>
        </authorList>
    </citation>
    <scope>NUCLEOTIDE SEQUENCE [LARGE SCALE GENOMIC DNA]</scope>
    <source>
        <strain evidence="2">CGMCC 1.15053</strain>
    </source>
</reference>
<dbReference type="EMBL" id="JBHSOH010000001">
    <property type="protein sequence ID" value="MFC5846725.1"/>
    <property type="molecule type" value="Genomic_DNA"/>
</dbReference>
<organism evidence="1 2">
    <name type="scientific">Deinococcus petrolearius</name>
    <dbReference type="NCBI Taxonomy" id="1751295"/>
    <lineage>
        <taxon>Bacteria</taxon>
        <taxon>Thermotogati</taxon>
        <taxon>Deinococcota</taxon>
        <taxon>Deinococci</taxon>
        <taxon>Deinococcales</taxon>
        <taxon>Deinococcaceae</taxon>
        <taxon>Deinococcus</taxon>
    </lineage>
</organism>
<evidence type="ECO:0000313" key="1">
    <source>
        <dbReference type="EMBL" id="MFC5846725.1"/>
    </source>
</evidence>
<evidence type="ECO:0000313" key="2">
    <source>
        <dbReference type="Proteomes" id="UP001595979"/>
    </source>
</evidence>
<proteinExistence type="predicted"/>
<name>A0ABW1DDW2_9DEIO</name>
<gene>
    <name evidence="1" type="ORF">ACFPQ6_00245</name>
</gene>